<dbReference type="GO" id="GO:0016020">
    <property type="term" value="C:membrane"/>
    <property type="evidence" value="ECO:0007669"/>
    <property type="project" value="UniProtKB-SubCell"/>
</dbReference>
<evidence type="ECO:0000313" key="7">
    <source>
        <dbReference type="Proteomes" id="UP000011885"/>
    </source>
</evidence>
<comment type="subcellular location">
    <subcellularLocation>
        <location evidence="1">Membrane</location>
        <topology evidence="1">Multi-pass membrane protein</topology>
    </subcellularLocation>
</comment>
<evidence type="ECO:0000313" key="6">
    <source>
        <dbReference type="EMBL" id="EMI57686.1"/>
    </source>
</evidence>
<keyword evidence="4 5" id="KW-0472">Membrane</keyword>
<dbReference type="EMBL" id="ANOH01000074">
    <property type="protein sequence ID" value="EMI57686.1"/>
    <property type="molecule type" value="Genomic_DNA"/>
</dbReference>
<keyword evidence="2 5" id="KW-0812">Transmembrane</keyword>
<evidence type="ECO:0000256" key="3">
    <source>
        <dbReference type="ARBA" id="ARBA00022989"/>
    </source>
</evidence>
<evidence type="ECO:0000256" key="4">
    <source>
        <dbReference type="ARBA" id="ARBA00023136"/>
    </source>
</evidence>
<accession>M5UIL6</accession>
<keyword evidence="3 5" id="KW-1133">Transmembrane helix</keyword>
<evidence type="ECO:0000256" key="2">
    <source>
        <dbReference type="ARBA" id="ARBA00022692"/>
    </source>
</evidence>
<feature type="transmembrane region" description="Helical" evidence="5">
    <location>
        <begin position="45"/>
        <end position="66"/>
    </location>
</feature>
<dbReference type="Proteomes" id="UP000011885">
    <property type="component" value="Unassembled WGS sequence"/>
</dbReference>
<feature type="transmembrane region" description="Helical" evidence="5">
    <location>
        <begin position="87"/>
        <end position="117"/>
    </location>
</feature>
<dbReference type="Pfam" id="PF13564">
    <property type="entry name" value="DoxX_2"/>
    <property type="match status" value="1"/>
</dbReference>
<dbReference type="PATRIC" id="fig|1263870.3.peg.957"/>
<protein>
    <submittedName>
        <fullName evidence="6">Putative membrane protein</fullName>
    </submittedName>
</protein>
<reference evidence="6 7" key="1">
    <citation type="journal article" date="2013" name="Mar. Genomics">
        <title>Expression of sulfatases in Rhodopirellula baltica and the diversity of sulfatases in the genus Rhodopirellula.</title>
        <authorList>
            <person name="Wegner C.E."/>
            <person name="Richter-Heitmann T."/>
            <person name="Klindworth A."/>
            <person name="Klockow C."/>
            <person name="Richter M."/>
            <person name="Achstetter T."/>
            <person name="Glockner F.O."/>
            <person name="Harder J."/>
        </authorList>
    </citation>
    <scope>NUCLEOTIDE SEQUENCE [LARGE SCALE GENOMIC DNA]</scope>
    <source>
        <strain evidence="6 7">SM41</strain>
    </source>
</reference>
<proteinExistence type="predicted"/>
<keyword evidence="7" id="KW-1185">Reference proteome</keyword>
<organism evidence="6 7">
    <name type="scientific">Rhodopirellula sallentina SM41</name>
    <dbReference type="NCBI Taxonomy" id="1263870"/>
    <lineage>
        <taxon>Bacteria</taxon>
        <taxon>Pseudomonadati</taxon>
        <taxon>Planctomycetota</taxon>
        <taxon>Planctomycetia</taxon>
        <taxon>Pirellulales</taxon>
        <taxon>Pirellulaceae</taxon>
        <taxon>Rhodopirellula</taxon>
    </lineage>
</organism>
<sequence>MVGFADSTLYFAFAPRQSFGGHSIGRWAIVGRPDLMIDPVFLQTAAWAVSLCVALMAIGSAAMKLWNPPAMNAKWNQQLGMPDSLRVWAAGLEIAAAVLFLLPQTAMAGAILLTAYLGGAIALHARVKAFPFVVYASVITGLIWAALLVR</sequence>
<dbReference type="InterPro" id="IPR032808">
    <property type="entry name" value="DoxX"/>
</dbReference>
<dbReference type="AlphaFoldDB" id="M5UIL6"/>
<feature type="transmembrane region" description="Helical" evidence="5">
    <location>
        <begin position="129"/>
        <end position="149"/>
    </location>
</feature>
<evidence type="ECO:0000256" key="5">
    <source>
        <dbReference type="SAM" id="Phobius"/>
    </source>
</evidence>
<name>M5UIL6_9BACT</name>
<comment type="caution">
    <text evidence="6">The sequence shown here is derived from an EMBL/GenBank/DDBJ whole genome shotgun (WGS) entry which is preliminary data.</text>
</comment>
<gene>
    <name evidence="6" type="ORF">RSSM_00877</name>
</gene>
<evidence type="ECO:0000256" key="1">
    <source>
        <dbReference type="ARBA" id="ARBA00004141"/>
    </source>
</evidence>